<evidence type="ECO:0000313" key="18">
    <source>
        <dbReference type="RefSeq" id="XP_025415548.1"/>
    </source>
</evidence>
<dbReference type="PANTHER" id="PTHR24291:SF189">
    <property type="entry name" value="CYTOCHROME P450 4C3-RELATED"/>
    <property type="match status" value="1"/>
</dbReference>
<dbReference type="Pfam" id="PF00067">
    <property type="entry name" value="p450"/>
    <property type="match status" value="1"/>
</dbReference>
<proteinExistence type="inferred from homology"/>
<keyword evidence="8" id="KW-0492">Microsome</keyword>
<organism evidence="16 17">
    <name type="scientific">Sipha flava</name>
    <name type="common">yellow sugarcane aphid</name>
    <dbReference type="NCBI Taxonomy" id="143950"/>
    <lineage>
        <taxon>Eukaryota</taxon>
        <taxon>Metazoa</taxon>
        <taxon>Ecdysozoa</taxon>
        <taxon>Arthropoda</taxon>
        <taxon>Hexapoda</taxon>
        <taxon>Insecta</taxon>
        <taxon>Pterygota</taxon>
        <taxon>Neoptera</taxon>
        <taxon>Paraneoptera</taxon>
        <taxon>Hemiptera</taxon>
        <taxon>Sternorrhyncha</taxon>
        <taxon>Aphidomorpha</taxon>
        <taxon>Aphidoidea</taxon>
        <taxon>Aphididae</taxon>
        <taxon>Sipha</taxon>
    </lineage>
</organism>
<gene>
    <name evidence="17 18" type="primary">LOC112687188</name>
</gene>
<evidence type="ECO:0000256" key="2">
    <source>
        <dbReference type="ARBA" id="ARBA00004174"/>
    </source>
</evidence>
<evidence type="ECO:0000313" key="16">
    <source>
        <dbReference type="Proteomes" id="UP000694846"/>
    </source>
</evidence>
<evidence type="ECO:0000256" key="11">
    <source>
        <dbReference type="ARBA" id="ARBA00023033"/>
    </source>
</evidence>
<keyword evidence="16" id="KW-1185">Reference proteome</keyword>
<keyword evidence="9 14" id="KW-0560">Oxidoreductase</keyword>
<evidence type="ECO:0000256" key="14">
    <source>
        <dbReference type="RuleBase" id="RU000461"/>
    </source>
</evidence>
<dbReference type="GO" id="GO:0005789">
    <property type="term" value="C:endoplasmic reticulum membrane"/>
    <property type="evidence" value="ECO:0007669"/>
    <property type="project" value="UniProtKB-SubCell"/>
</dbReference>
<evidence type="ECO:0000313" key="17">
    <source>
        <dbReference type="RefSeq" id="XP_025415547.1"/>
    </source>
</evidence>
<dbReference type="InterPro" id="IPR001128">
    <property type="entry name" value="Cyt_P450"/>
</dbReference>
<dbReference type="PANTHER" id="PTHR24291">
    <property type="entry name" value="CYTOCHROME P450 FAMILY 4"/>
    <property type="match status" value="1"/>
</dbReference>
<dbReference type="GeneID" id="112687188"/>
<dbReference type="PRINTS" id="PR00463">
    <property type="entry name" value="EP450I"/>
</dbReference>
<keyword evidence="7" id="KW-0256">Endoplasmic reticulum</keyword>
<reference evidence="17 18" key="1">
    <citation type="submission" date="2025-04" db="UniProtKB">
        <authorList>
            <consortium name="RefSeq"/>
        </authorList>
    </citation>
    <scope>IDENTIFICATION</scope>
    <source>
        <tissue evidence="17 18">Whole body</tissue>
    </source>
</reference>
<evidence type="ECO:0000256" key="9">
    <source>
        <dbReference type="ARBA" id="ARBA00023002"/>
    </source>
</evidence>
<evidence type="ECO:0000256" key="7">
    <source>
        <dbReference type="ARBA" id="ARBA00022824"/>
    </source>
</evidence>
<dbReference type="PROSITE" id="PS00086">
    <property type="entry name" value="CYTOCHROME_P450"/>
    <property type="match status" value="1"/>
</dbReference>
<accession>A0A8B8FXK7</accession>
<dbReference type="GO" id="GO:0020037">
    <property type="term" value="F:heme binding"/>
    <property type="evidence" value="ECO:0007669"/>
    <property type="project" value="InterPro"/>
</dbReference>
<comment type="subcellular location">
    <subcellularLocation>
        <location evidence="3">Endoplasmic reticulum membrane</location>
        <topology evidence="3">Peripheral membrane protein</topology>
    </subcellularLocation>
    <subcellularLocation>
        <location evidence="2">Microsome membrane</location>
        <topology evidence="2">Peripheral membrane protein</topology>
    </subcellularLocation>
</comment>
<feature type="binding site" description="axial binding residue" evidence="13">
    <location>
        <position position="468"/>
    </location>
    <ligand>
        <name>heme</name>
        <dbReference type="ChEBI" id="CHEBI:30413"/>
    </ligand>
    <ligandPart>
        <name>Fe</name>
        <dbReference type="ChEBI" id="CHEBI:18248"/>
    </ligandPart>
</feature>
<dbReference type="CDD" id="cd20628">
    <property type="entry name" value="CYP4"/>
    <property type="match status" value="1"/>
</dbReference>
<dbReference type="Proteomes" id="UP000694846">
    <property type="component" value="Unplaced"/>
</dbReference>
<evidence type="ECO:0000256" key="1">
    <source>
        <dbReference type="ARBA" id="ARBA00001971"/>
    </source>
</evidence>
<dbReference type="RefSeq" id="XP_025415548.1">
    <property type="nucleotide sequence ID" value="XM_025559763.1"/>
</dbReference>
<dbReference type="RefSeq" id="XP_025415547.1">
    <property type="nucleotide sequence ID" value="XM_025559762.1"/>
</dbReference>
<dbReference type="AlphaFoldDB" id="A0A8B8FXK7"/>
<evidence type="ECO:0000256" key="5">
    <source>
        <dbReference type="ARBA" id="ARBA00022617"/>
    </source>
</evidence>
<keyword evidence="15" id="KW-1133">Transmembrane helix</keyword>
<dbReference type="GO" id="GO:0005506">
    <property type="term" value="F:iron ion binding"/>
    <property type="evidence" value="ECO:0007669"/>
    <property type="project" value="InterPro"/>
</dbReference>
<sequence length="530" mass="61176">MDIVMELTSWIRSKSIVCAVIFSVITVLWWFHYKWNRRDINRFAAKLKGPPSYPIIGSGLEFIGTSQQVIENLIKLGDKYGPEPFKIWMGTSFSIFIINPEDLQIILNSSKALQKGSFYKFLKNLIGEGLLSAPVDKWRVHRRLISPVFNANLLNQFLPVFHQKNKVLIEKLSKEIDKTQPFDLWEYIGPTTLDTICQNMMGYNLETQLSDKFEFFDTILKASELDVMRIFKPWLHPNIIFTIYRKLTGLQNIYKTLNKLPNKVIKEKKEIYIQRKITSKTNGLDDSTYGDIKKPSKGFLDTLLELNEVGANLTDIEVRDEVVTMMSAGSDTSAVTICFCLLLLAIQPDIQDKVYDEIYSIMGDGDESITIEDTNKLVYLEQVIKETLRLFPVAPMFLRVLQDDVKIVSCPDVVPKGTTCILAPLYTHHIPELYPNPWSFKPENFNPENVEKRHKYSFIPFSSGPRNCLGSKYAMLSMKIMISTFLQNFSVYTDTKISDIKFKLDLLMRSANGYPVTIRRRDRRPTYKRN</sequence>
<dbReference type="OrthoDB" id="1470350at2759"/>
<dbReference type="Gene3D" id="1.10.630.10">
    <property type="entry name" value="Cytochrome P450"/>
    <property type="match status" value="1"/>
</dbReference>
<feature type="transmembrane region" description="Helical" evidence="15">
    <location>
        <begin position="15"/>
        <end position="33"/>
    </location>
</feature>
<keyword evidence="12 15" id="KW-0472">Membrane</keyword>
<dbReference type="PRINTS" id="PR00385">
    <property type="entry name" value="P450"/>
</dbReference>
<evidence type="ECO:0000256" key="3">
    <source>
        <dbReference type="ARBA" id="ARBA00004406"/>
    </source>
</evidence>
<dbReference type="GO" id="GO:0016705">
    <property type="term" value="F:oxidoreductase activity, acting on paired donors, with incorporation or reduction of molecular oxygen"/>
    <property type="evidence" value="ECO:0007669"/>
    <property type="project" value="InterPro"/>
</dbReference>
<protein>
    <submittedName>
        <fullName evidence="17 18">Cytochrome P450 4C1-like</fullName>
    </submittedName>
</protein>
<evidence type="ECO:0000256" key="13">
    <source>
        <dbReference type="PIRSR" id="PIRSR602401-1"/>
    </source>
</evidence>
<evidence type="ECO:0000256" key="12">
    <source>
        <dbReference type="ARBA" id="ARBA00023136"/>
    </source>
</evidence>
<evidence type="ECO:0000256" key="4">
    <source>
        <dbReference type="ARBA" id="ARBA00010617"/>
    </source>
</evidence>
<keyword evidence="10 13" id="KW-0408">Iron</keyword>
<comment type="cofactor">
    <cofactor evidence="1 13">
        <name>heme</name>
        <dbReference type="ChEBI" id="CHEBI:30413"/>
    </cofactor>
</comment>
<comment type="similarity">
    <text evidence="4 14">Belongs to the cytochrome P450 family.</text>
</comment>
<evidence type="ECO:0000256" key="8">
    <source>
        <dbReference type="ARBA" id="ARBA00022848"/>
    </source>
</evidence>
<evidence type="ECO:0000256" key="15">
    <source>
        <dbReference type="SAM" id="Phobius"/>
    </source>
</evidence>
<dbReference type="InterPro" id="IPR050196">
    <property type="entry name" value="Cytochrome_P450_Monoox"/>
</dbReference>
<keyword evidence="5 13" id="KW-0349">Heme</keyword>
<dbReference type="SUPFAM" id="SSF48264">
    <property type="entry name" value="Cytochrome P450"/>
    <property type="match status" value="1"/>
</dbReference>
<keyword evidence="6 13" id="KW-0479">Metal-binding</keyword>
<dbReference type="SMR" id="A0A8B8FXK7"/>
<evidence type="ECO:0000256" key="10">
    <source>
        <dbReference type="ARBA" id="ARBA00023004"/>
    </source>
</evidence>
<name>A0A8B8FXK7_9HEMI</name>
<dbReference type="InterPro" id="IPR017972">
    <property type="entry name" value="Cyt_P450_CS"/>
</dbReference>
<evidence type="ECO:0000256" key="6">
    <source>
        <dbReference type="ARBA" id="ARBA00022723"/>
    </source>
</evidence>
<dbReference type="InterPro" id="IPR036396">
    <property type="entry name" value="Cyt_P450_sf"/>
</dbReference>
<dbReference type="InterPro" id="IPR002401">
    <property type="entry name" value="Cyt_P450_E_grp-I"/>
</dbReference>
<keyword evidence="15" id="KW-0812">Transmembrane</keyword>
<dbReference type="GO" id="GO:0004497">
    <property type="term" value="F:monooxygenase activity"/>
    <property type="evidence" value="ECO:0007669"/>
    <property type="project" value="UniProtKB-KW"/>
</dbReference>
<keyword evidence="11 14" id="KW-0503">Monooxygenase</keyword>